<gene>
    <name evidence="2" type="ORF">MTO99_15790</name>
</gene>
<keyword evidence="1" id="KW-0732">Signal</keyword>
<evidence type="ECO:0000256" key="1">
    <source>
        <dbReference type="SAM" id="SignalP"/>
    </source>
</evidence>
<evidence type="ECO:0000313" key="2">
    <source>
        <dbReference type="EMBL" id="UOE43619.1"/>
    </source>
</evidence>
<accession>A0ABY4BXY9</accession>
<feature type="signal peptide" evidence="1">
    <location>
        <begin position="1"/>
        <end position="27"/>
    </location>
</feature>
<proteinExistence type="predicted"/>
<dbReference type="Proteomes" id="UP000832097">
    <property type="component" value="Chromosome"/>
</dbReference>
<protein>
    <submittedName>
        <fullName evidence="2">Uncharacterized protein</fullName>
    </submittedName>
</protein>
<reference evidence="2 3" key="1">
    <citation type="submission" date="2022-03" db="EMBL/GenBank/DDBJ databases">
        <title>Mucilaginibacter sp. isolated from the gut of Protaetia brevitarsis seulensis larvae.</title>
        <authorList>
            <person name="Won M."/>
            <person name="Kim S.-J."/>
            <person name="Kwon S.-W."/>
        </authorList>
    </citation>
    <scope>NUCLEOTIDE SEQUENCE [LARGE SCALE GENOMIC DNA]</scope>
    <source>
        <strain evidence="2 3">CFWR-12</strain>
    </source>
</reference>
<organism evidence="2 3">
    <name type="scientific">Agromyces larvae</name>
    <dbReference type="NCBI Taxonomy" id="2929802"/>
    <lineage>
        <taxon>Bacteria</taxon>
        <taxon>Bacillati</taxon>
        <taxon>Actinomycetota</taxon>
        <taxon>Actinomycetes</taxon>
        <taxon>Micrococcales</taxon>
        <taxon>Microbacteriaceae</taxon>
        <taxon>Agromyces</taxon>
    </lineage>
</organism>
<dbReference type="PROSITE" id="PS51257">
    <property type="entry name" value="PROKAR_LIPOPROTEIN"/>
    <property type="match status" value="1"/>
</dbReference>
<evidence type="ECO:0000313" key="3">
    <source>
        <dbReference type="Proteomes" id="UP000832097"/>
    </source>
</evidence>
<keyword evidence="3" id="KW-1185">Reference proteome</keyword>
<sequence length="250" mass="25716">MSRSIHARSVAALAATALAAGCVSLLAACSTAAPESTAQALDATAERFIACLQAGGLDARTSANGRVLVKVPIEVDADGIPEPVAPPEGEPGGEVSLEVIDGAVYQGVDDPADFADDWGIEPIYADCLAEVPDFEQASSDFGAPDDDLDPEVAAAQTELLLAFAECAREQGVADFPDPEQGSMVVPASVDEDTLRSILDACSSDLADSEAPLSVRMEAIPDAPGGDLGRVFEDYPELTDHGLMVTVGASR</sequence>
<feature type="chain" id="PRO_5045700171" evidence="1">
    <location>
        <begin position="28"/>
        <end position="250"/>
    </location>
</feature>
<name>A0ABY4BXY9_9MICO</name>
<dbReference type="EMBL" id="CP094528">
    <property type="protein sequence ID" value="UOE43619.1"/>
    <property type="molecule type" value="Genomic_DNA"/>
</dbReference>
<dbReference type="RefSeq" id="WP_243554752.1">
    <property type="nucleotide sequence ID" value="NZ_CP094528.1"/>
</dbReference>